<comment type="caution">
    <text evidence="15">The sequence shown here is derived from an EMBL/GenBank/DDBJ whole genome shotgun (WGS) entry which is preliminary data.</text>
</comment>
<evidence type="ECO:0000256" key="9">
    <source>
        <dbReference type="ARBA" id="ARBA00022842"/>
    </source>
</evidence>
<organism evidence="15 16">
    <name type="scientific">Novosphingobium piscinae</name>
    <dbReference type="NCBI Taxonomy" id="1507448"/>
    <lineage>
        <taxon>Bacteria</taxon>
        <taxon>Pseudomonadati</taxon>
        <taxon>Pseudomonadota</taxon>
        <taxon>Alphaproteobacteria</taxon>
        <taxon>Sphingomonadales</taxon>
        <taxon>Sphingomonadaceae</taxon>
        <taxon>Novosphingobium</taxon>
    </lineage>
</organism>
<keyword evidence="11" id="KW-0234">DNA repair</keyword>
<dbReference type="GO" id="GO:0003677">
    <property type="term" value="F:DNA binding"/>
    <property type="evidence" value="ECO:0007669"/>
    <property type="project" value="InterPro"/>
</dbReference>
<evidence type="ECO:0000256" key="2">
    <source>
        <dbReference type="ARBA" id="ARBA00022598"/>
    </source>
</evidence>
<accession>A0A7X1G1Q7</accession>
<evidence type="ECO:0000256" key="1">
    <source>
        <dbReference type="ARBA" id="ARBA00012727"/>
    </source>
</evidence>
<evidence type="ECO:0000256" key="3">
    <source>
        <dbReference type="ARBA" id="ARBA00022618"/>
    </source>
</evidence>
<dbReference type="GO" id="GO:0003910">
    <property type="term" value="F:DNA ligase (ATP) activity"/>
    <property type="evidence" value="ECO:0007669"/>
    <property type="project" value="UniProtKB-EC"/>
</dbReference>
<keyword evidence="16" id="KW-1185">Reference proteome</keyword>
<keyword evidence="8" id="KW-0067">ATP-binding</keyword>
<evidence type="ECO:0000256" key="7">
    <source>
        <dbReference type="ARBA" id="ARBA00022763"/>
    </source>
</evidence>
<dbReference type="GO" id="GO:0006310">
    <property type="term" value="P:DNA recombination"/>
    <property type="evidence" value="ECO:0007669"/>
    <property type="project" value="UniProtKB-KW"/>
</dbReference>
<evidence type="ECO:0000256" key="11">
    <source>
        <dbReference type="ARBA" id="ARBA00023204"/>
    </source>
</evidence>
<dbReference type="NCBIfam" id="TIGR04120">
    <property type="entry name" value="DNA_lig_bact"/>
    <property type="match status" value="1"/>
</dbReference>
<dbReference type="PROSITE" id="PS50160">
    <property type="entry name" value="DNA_LIGASE_A3"/>
    <property type="match status" value="1"/>
</dbReference>
<protein>
    <recommendedName>
        <fullName evidence="1">DNA ligase (ATP)</fullName>
        <ecNumber evidence="1">6.5.1.1</ecNumber>
    </recommendedName>
</protein>
<dbReference type="GO" id="GO:0046872">
    <property type="term" value="F:metal ion binding"/>
    <property type="evidence" value="ECO:0007669"/>
    <property type="project" value="UniProtKB-KW"/>
</dbReference>
<dbReference type="Pfam" id="PF04679">
    <property type="entry name" value="DNA_ligase_A_C"/>
    <property type="match status" value="1"/>
</dbReference>
<dbReference type="AlphaFoldDB" id="A0A7X1G1Q7"/>
<dbReference type="RefSeq" id="WP_185680725.1">
    <property type="nucleotide sequence ID" value="NZ_JACLAX010000033.1"/>
</dbReference>
<evidence type="ECO:0000256" key="5">
    <source>
        <dbReference type="ARBA" id="ARBA00022723"/>
    </source>
</evidence>
<keyword evidence="12" id="KW-0131">Cell cycle</keyword>
<keyword evidence="9" id="KW-0460">Magnesium</keyword>
<feature type="domain" description="ATP-dependent DNA ligase family profile" evidence="14">
    <location>
        <begin position="303"/>
        <end position="433"/>
    </location>
</feature>
<dbReference type="PROSITE" id="PS00697">
    <property type="entry name" value="DNA_LIGASE_A1"/>
    <property type="match status" value="1"/>
</dbReference>
<sequence>MIAFAALVDALVYTRSRNGKLALIAQYLRTTPDPERGWALAALTDGLDFPAVKASAVRTLLMSRVDPLLFQLSRDFVGDTAETASLLWPEPAGPQLPPPRVDEAVAALAAMTRASVQHDLAALLDRLDADGRYALLKLATGAMRLGISARLAKVAFAQAFAVAVEEVEEYWHGQVPPYLPLFDWAANGAPPPSDEDLPLFRPFMLAHPLEDGAAPDLSAYAAEWKWDGIRVQVVCNGQATRVYSRSGDDISASFPEIAAALPVPAVLDGELLVRGSYQGAAEGGAASFNALQQRLGRKTVSRAMLADYPAFVRLYDALIIAGEDLRPFAWEQRRLALEALVPRLDPARFDLSALIPAQSFADLAEIRSGARDAAIEGVMLKRRDSPYVAGRRTGLWYKWKRDPLLADCVLMYAQRGSGKRSSFYSDFTFGCWAGEPDADGLGGSELLPVGKAYFGFTDEELKWLDRYVRQHTVNRFGPVRETDRSLVLEVAFDSIHASKRHKSGLAMRFPRIHRIRADKPAREADRIETLRAQVAD</sequence>
<evidence type="ECO:0000256" key="4">
    <source>
        <dbReference type="ARBA" id="ARBA00022705"/>
    </source>
</evidence>
<evidence type="ECO:0000256" key="12">
    <source>
        <dbReference type="ARBA" id="ARBA00023306"/>
    </source>
</evidence>
<evidence type="ECO:0000256" key="10">
    <source>
        <dbReference type="ARBA" id="ARBA00023172"/>
    </source>
</evidence>
<evidence type="ECO:0000256" key="6">
    <source>
        <dbReference type="ARBA" id="ARBA00022741"/>
    </source>
</evidence>
<dbReference type="EC" id="6.5.1.1" evidence="1"/>
<dbReference type="Gene3D" id="1.10.3260.10">
    <property type="entry name" value="DNA ligase, ATP-dependent, N-terminal domain"/>
    <property type="match status" value="1"/>
</dbReference>
<dbReference type="InterPro" id="IPR026333">
    <property type="entry name" value="ATP_dep_DNA_lig_pp_1105_fam"/>
</dbReference>
<evidence type="ECO:0000313" key="16">
    <source>
        <dbReference type="Proteomes" id="UP000551327"/>
    </source>
</evidence>
<gene>
    <name evidence="15" type="ORF">H7F53_17075</name>
</gene>
<dbReference type="GO" id="GO:0006260">
    <property type="term" value="P:DNA replication"/>
    <property type="evidence" value="ECO:0007669"/>
    <property type="project" value="UniProtKB-KW"/>
</dbReference>
<dbReference type="InterPro" id="IPR050191">
    <property type="entry name" value="ATP-dep_DNA_ligase"/>
</dbReference>
<keyword evidence="7" id="KW-0227">DNA damage</keyword>
<evidence type="ECO:0000313" key="15">
    <source>
        <dbReference type="EMBL" id="MBC2670869.1"/>
    </source>
</evidence>
<keyword evidence="2 15" id="KW-0436">Ligase</keyword>
<name>A0A7X1G1Q7_9SPHN</name>
<dbReference type="SUPFAM" id="SSF56091">
    <property type="entry name" value="DNA ligase/mRNA capping enzyme, catalytic domain"/>
    <property type="match status" value="1"/>
</dbReference>
<keyword evidence="6" id="KW-0547">Nucleotide-binding</keyword>
<dbReference type="EMBL" id="JACLAX010000033">
    <property type="protein sequence ID" value="MBC2670869.1"/>
    <property type="molecule type" value="Genomic_DNA"/>
</dbReference>
<evidence type="ECO:0000259" key="14">
    <source>
        <dbReference type="PROSITE" id="PS50160"/>
    </source>
</evidence>
<dbReference type="InterPro" id="IPR012310">
    <property type="entry name" value="DNA_ligase_ATP-dep_cent"/>
</dbReference>
<dbReference type="SUPFAM" id="SSF50249">
    <property type="entry name" value="Nucleic acid-binding proteins"/>
    <property type="match status" value="1"/>
</dbReference>
<dbReference type="CDD" id="cd07897">
    <property type="entry name" value="Adenylation_DNA_ligase_Bac1"/>
    <property type="match status" value="1"/>
</dbReference>
<dbReference type="InterPro" id="IPR036599">
    <property type="entry name" value="DNA_ligase_N_sf"/>
</dbReference>
<dbReference type="PANTHER" id="PTHR45674:SF13">
    <property type="entry name" value="DNA LIGASE-RELATED"/>
    <property type="match status" value="1"/>
</dbReference>
<keyword evidence="5" id="KW-0479">Metal-binding</keyword>
<dbReference type="InterPro" id="IPR016059">
    <property type="entry name" value="DNA_ligase_ATP-dep_CS"/>
</dbReference>
<keyword evidence="4" id="KW-0235">DNA replication</keyword>
<dbReference type="Gene3D" id="2.40.50.140">
    <property type="entry name" value="Nucleic acid-binding proteins"/>
    <property type="match status" value="1"/>
</dbReference>
<evidence type="ECO:0000256" key="13">
    <source>
        <dbReference type="ARBA" id="ARBA00034003"/>
    </source>
</evidence>
<dbReference type="CDD" id="cd07972">
    <property type="entry name" value="OBF_DNA_ligase_Arch_LigB"/>
    <property type="match status" value="1"/>
</dbReference>
<reference evidence="15 16" key="1">
    <citation type="submission" date="2020-08" db="EMBL/GenBank/DDBJ databases">
        <title>The genome sequence of type strain Novosphingobium piscinae KCTC 42194.</title>
        <authorList>
            <person name="Liu Y."/>
        </authorList>
    </citation>
    <scope>NUCLEOTIDE SEQUENCE [LARGE SCALE GENOMIC DNA]</scope>
    <source>
        <strain evidence="15 16">KCTC 42194</strain>
    </source>
</reference>
<dbReference type="GO" id="GO:0006281">
    <property type="term" value="P:DNA repair"/>
    <property type="evidence" value="ECO:0007669"/>
    <property type="project" value="UniProtKB-KW"/>
</dbReference>
<keyword evidence="3" id="KW-0132">Cell division</keyword>
<dbReference type="NCBIfam" id="NF006701">
    <property type="entry name" value="PRK09247.1"/>
    <property type="match status" value="1"/>
</dbReference>
<dbReference type="PANTHER" id="PTHR45674">
    <property type="entry name" value="DNA LIGASE 1/3 FAMILY MEMBER"/>
    <property type="match status" value="1"/>
</dbReference>
<proteinExistence type="predicted"/>
<comment type="catalytic activity">
    <reaction evidence="13">
        <text>ATP + (deoxyribonucleotide)n-3'-hydroxyl + 5'-phospho-(deoxyribonucleotide)m = (deoxyribonucleotide)n+m + AMP + diphosphate.</text>
        <dbReference type="EC" id="6.5.1.1"/>
    </reaction>
</comment>
<dbReference type="GO" id="GO:0005524">
    <property type="term" value="F:ATP binding"/>
    <property type="evidence" value="ECO:0007669"/>
    <property type="project" value="UniProtKB-KW"/>
</dbReference>
<keyword evidence="10" id="KW-0233">DNA recombination</keyword>
<evidence type="ECO:0000256" key="8">
    <source>
        <dbReference type="ARBA" id="ARBA00022840"/>
    </source>
</evidence>
<dbReference type="InterPro" id="IPR012309">
    <property type="entry name" value="DNA_ligase_ATP-dep_C"/>
</dbReference>
<dbReference type="GO" id="GO:0051301">
    <property type="term" value="P:cell division"/>
    <property type="evidence" value="ECO:0007669"/>
    <property type="project" value="UniProtKB-KW"/>
</dbReference>
<dbReference type="Pfam" id="PF01068">
    <property type="entry name" value="DNA_ligase_A_M"/>
    <property type="match status" value="1"/>
</dbReference>
<dbReference type="InterPro" id="IPR012340">
    <property type="entry name" value="NA-bd_OB-fold"/>
</dbReference>
<dbReference type="Proteomes" id="UP000551327">
    <property type="component" value="Unassembled WGS sequence"/>
</dbReference>
<dbReference type="Gene3D" id="3.30.470.30">
    <property type="entry name" value="DNA ligase/mRNA capping enzyme"/>
    <property type="match status" value="1"/>
</dbReference>